<dbReference type="EMBL" id="KV750461">
    <property type="protein sequence ID" value="OCL04688.1"/>
    <property type="molecule type" value="Genomic_DNA"/>
</dbReference>
<organism evidence="2 3">
    <name type="scientific">Glonium stellatum</name>
    <dbReference type="NCBI Taxonomy" id="574774"/>
    <lineage>
        <taxon>Eukaryota</taxon>
        <taxon>Fungi</taxon>
        <taxon>Dikarya</taxon>
        <taxon>Ascomycota</taxon>
        <taxon>Pezizomycotina</taxon>
        <taxon>Dothideomycetes</taxon>
        <taxon>Pleosporomycetidae</taxon>
        <taxon>Gloniales</taxon>
        <taxon>Gloniaceae</taxon>
        <taxon>Glonium</taxon>
    </lineage>
</organism>
<evidence type="ECO:0000256" key="1">
    <source>
        <dbReference type="SAM" id="MobiDB-lite"/>
    </source>
</evidence>
<dbReference type="AlphaFoldDB" id="A0A8E2EU23"/>
<protein>
    <submittedName>
        <fullName evidence="2">Uncharacterized protein</fullName>
    </submittedName>
</protein>
<evidence type="ECO:0000313" key="3">
    <source>
        <dbReference type="Proteomes" id="UP000250140"/>
    </source>
</evidence>
<accession>A0A8E2EU23</accession>
<evidence type="ECO:0000313" key="2">
    <source>
        <dbReference type="EMBL" id="OCL04688.1"/>
    </source>
</evidence>
<gene>
    <name evidence="2" type="ORF">AOQ84DRAFT_380334</name>
</gene>
<dbReference type="Proteomes" id="UP000250140">
    <property type="component" value="Unassembled WGS sequence"/>
</dbReference>
<name>A0A8E2EU23_9PEZI</name>
<sequence length="171" mass="19186">MLVLEKRSNKLSTQREPESESVDECGMLLLAKDTKAPSPSQRIQQLESVDDEHRVFQSGNLTQELFPSQMLELGPTDNAGWMVMPEDNIQQPSNFKQAFEPKTEYSRSEVMMNKPVRSREQTPEPRLQHLGDPAYGMALAGDQVTYNATLSPGQDNPHIFATLDDDLVPLA</sequence>
<keyword evidence="3" id="KW-1185">Reference proteome</keyword>
<feature type="compositionally biased region" description="Basic and acidic residues" evidence="1">
    <location>
        <begin position="1"/>
        <end position="18"/>
    </location>
</feature>
<reference evidence="2 3" key="1">
    <citation type="journal article" date="2016" name="Nat. Commun.">
        <title>Ectomycorrhizal ecology is imprinted in the genome of the dominant symbiotic fungus Cenococcum geophilum.</title>
        <authorList>
            <consortium name="DOE Joint Genome Institute"/>
            <person name="Peter M."/>
            <person name="Kohler A."/>
            <person name="Ohm R.A."/>
            <person name="Kuo A."/>
            <person name="Krutzmann J."/>
            <person name="Morin E."/>
            <person name="Arend M."/>
            <person name="Barry K.W."/>
            <person name="Binder M."/>
            <person name="Choi C."/>
            <person name="Clum A."/>
            <person name="Copeland A."/>
            <person name="Grisel N."/>
            <person name="Haridas S."/>
            <person name="Kipfer T."/>
            <person name="LaButti K."/>
            <person name="Lindquist E."/>
            <person name="Lipzen A."/>
            <person name="Maire R."/>
            <person name="Meier B."/>
            <person name="Mihaltcheva S."/>
            <person name="Molinier V."/>
            <person name="Murat C."/>
            <person name="Poggeler S."/>
            <person name="Quandt C.A."/>
            <person name="Sperisen C."/>
            <person name="Tritt A."/>
            <person name="Tisserant E."/>
            <person name="Crous P.W."/>
            <person name="Henrissat B."/>
            <person name="Nehls U."/>
            <person name="Egli S."/>
            <person name="Spatafora J.W."/>
            <person name="Grigoriev I.V."/>
            <person name="Martin F.M."/>
        </authorList>
    </citation>
    <scope>NUCLEOTIDE SEQUENCE [LARGE SCALE GENOMIC DNA]</scope>
    <source>
        <strain evidence="2 3">CBS 207.34</strain>
    </source>
</reference>
<proteinExistence type="predicted"/>
<feature type="region of interest" description="Disordered" evidence="1">
    <location>
        <begin position="1"/>
        <end position="22"/>
    </location>
</feature>